<feature type="domain" description="HPP transmembrane region" evidence="3">
    <location>
        <begin position="54"/>
        <end position="214"/>
    </location>
</feature>
<comment type="caution">
    <text evidence="4">The sequence shown here is derived from an EMBL/GenBank/DDBJ whole genome shotgun (WGS) entry which is preliminary data.</text>
</comment>
<dbReference type="EMBL" id="ML996081">
    <property type="protein sequence ID" value="KAF2157981.1"/>
    <property type="molecule type" value="Genomic_DNA"/>
</dbReference>
<dbReference type="PANTHER" id="PTHR33741">
    <property type="entry name" value="TRANSMEMBRANE PROTEIN DDB_G0269096-RELATED"/>
    <property type="match status" value="1"/>
</dbReference>
<keyword evidence="2" id="KW-0472">Membrane</keyword>
<feature type="compositionally biased region" description="Basic and acidic residues" evidence="1">
    <location>
        <begin position="254"/>
        <end position="279"/>
    </location>
</feature>
<feature type="transmembrane region" description="Helical" evidence="2">
    <location>
        <begin position="144"/>
        <end position="164"/>
    </location>
</feature>
<dbReference type="InterPro" id="IPR058581">
    <property type="entry name" value="TM_HPP"/>
</dbReference>
<proteinExistence type="predicted"/>
<evidence type="ECO:0000313" key="5">
    <source>
        <dbReference type="Proteomes" id="UP000799439"/>
    </source>
</evidence>
<feature type="transmembrane region" description="Helical" evidence="2">
    <location>
        <begin position="184"/>
        <end position="206"/>
    </location>
</feature>
<reference evidence="4" key="1">
    <citation type="journal article" date="2020" name="Stud. Mycol.">
        <title>101 Dothideomycetes genomes: a test case for predicting lifestyles and emergence of pathogens.</title>
        <authorList>
            <person name="Haridas S."/>
            <person name="Albert R."/>
            <person name="Binder M."/>
            <person name="Bloem J."/>
            <person name="Labutti K."/>
            <person name="Salamov A."/>
            <person name="Andreopoulos B."/>
            <person name="Baker S."/>
            <person name="Barry K."/>
            <person name="Bills G."/>
            <person name="Bluhm B."/>
            <person name="Cannon C."/>
            <person name="Castanera R."/>
            <person name="Culley D."/>
            <person name="Daum C."/>
            <person name="Ezra D."/>
            <person name="Gonzalez J."/>
            <person name="Henrissat B."/>
            <person name="Kuo A."/>
            <person name="Liang C."/>
            <person name="Lipzen A."/>
            <person name="Lutzoni F."/>
            <person name="Magnuson J."/>
            <person name="Mondo S."/>
            <person name="Nolan M."/>
            <person name="Ohm R."/>
            <person name="Pangilinan J."/>
            <person name="Park H.-J."/>
            <person name="Ramirez L."/>
            <person name="Alfaro M."/>
            <person name="Sun H."/>
            <person name="Tritt A."/>
            <person name="Yoshinaga Y."/>
            <person name="Zwiers L.-H."/>
            <person name="Turgeon B."/>
            <person name="Goodwin S."/>
            <person name="Spatafora J."/>
            <person name="Crous P."/>
            <person name="Grigoriev I."/>
        </authorList>
    </citation>
    <scope>NUCLEOTIDE SEQUENCE</scope>
    <source>
        <strain evidence="4">CBS 260.36</strain>
    </source>
</reference>
<feature type="compositionally biased region" description="Basic and acidic residues" evidence="1">
    <location>
        <begin position="226"/>
        <end position="247"/>
    </location>
</feature>
<dbReference type="Proteomes" id="UP000799439">
    <property type="component" value="Unassembled WGS sequence"/>
</dbReference>
<feature type="region of interest" description="Disordered" evidence="1">
    <location>
        <begin position="226"/>
        <end position="289"/>
    </location>
</feature>
<gene>
    <name evidence="4" type="ORF">K461DRAFT_27842</name>
</gene>
<dbReference type="OrthoDB" id="2016548at2759"/>
<evidence type="ECO:0000256" key="1">
    <source>
        <dbReference type="SAM" id="MobiDB-lite"/>
    </source>
</evidence>
<keyword evidence="2" id="KW-0812">Transmembrane</keyword>
<dbReference type="Pfam" id="PF04982">
    <property type="entry name" value="TM_HPP"/>
    <property type="match status" value="1"/>
</dbReference>
<name>A0A9P4JAE9_9PEZI</name>
<dbReference type="PANTHER" id="PTHR33741:SF5">
    <property type="entry name" value="TRANSMEMBRANE PROTEIN DDB_G0269096-RELATED"/>
    <property type="match status" value="1"/>
</dbReference>
<evidence type="ECO:0000259" key="3">
    <source>
        <dbReference type="Pfam" id="PF04982"/>
    </source>
</evidence>
<protein>
    <recommendedName>
        <fullName evidence="3">HPP transmembrane region domain-containing protein</fullName>
    </recommendedName>
</protein>
<evidence type="ECO:0000313" key="4">
    <source>
        <dbReference type="EMBL" id="KAF2157981.1"/>
    </source>
</evidence>
<sequence length="289" mass="30972">MPKRTSIKQAALNFDIDKSLNPYLPPSILPRLPRPISHFLGYRPSQPSDLPSTLVTLHSTAAIFIALLCVSSINKFSNALIDIKAPPLIPSLGAGAALNLCALSNPTAQPRHTILGQGISATVATGIAKGFKAYGTTRASELEWLSAPLACAAAVLAMRLTNTLHPPGGATAVLAITTTSVSQMGWWFVLVIMMGATVMVGVGCVVNNIGRRWPLFWWSGEEMGGKWKKEGKDQGESEGEEKGKEESGSESDDEEKKKVSEDLEKQERDPEVASERTLAEGRCPCCGRS</sequence>
<keyword evidence="2" id="KW-1133">Transmembrane helix</keyword>
<keyword evidence="5" id="KW-1185">Reference proteome</keyword>
<dbReference type="InterPro" id="IPR007065">
    <property type="entry name" value="HPP"/>
</dbReference>
<dbReference type="AlphaFoldDB" id="A0A9P4JAE9"/>
<evidence type="ECO:0000256" key="2">
    <source>
        <dbReference type="SAM" id="Phobius"/>
    </source>
</evidence>
<accession>A0A9P4JAE9</accession>
<organism evidence="4 5">
    <name type="scientific">Myriangium duriaei CBS 260.36</name>
    <dbReference type="NCBI Taxonomy" id="1168546"/>
    <lineage>
        <taxon>Eukaryota</taxon>
        <taxon>Fungi</taxon>
        <taxon>Dikarya</taxon>
        <taxon>Ascomycota</taxon>
        <taxon>Pezizomycotina</taxon>
        <taxon>Dothideomycetes</taxon>
        <taxon>Dothideomycetidae</taxon>
        <taxon>Myriangiales</taxon>
        <taxon>Myriangiaceae</taxon>
        <taxon>Myriangium</taxon>
    </lineage>
</organism>